<dbReference type="Pfam" id="PF02605">
    <property type="entry name" value="PsaL"/>
    <property type="match status" value="2"/>
</dbReference>
<evidence type="ECO:0000256" key="6">
    <source>
        <dbReference type="ARBA" id="ARBA00022989"/>
    </source>
</evidence>
<dbReference type="Gene3D" id="1.20.1240.10">
    <property type="entry name" value="Photosystem I PsaL, reaction centre subunit XI"/>
    <property type="match status" value="2"/>
</dbReference>
<evidence type="ECO:0000256" key="7">
    <source>
        <dbReference type="ARBA" id="ARBA00023136"/>
    </source>
</evidence>
<organism evidence="11 12">
    <name type="scientific">Liquidambar formosana</name>
    <name type="common">Formosan gum</name>
    <dbReference type="NCBI Taxonomy" id="63359"/>
    <lineage>
        <taxon>Eukaryota</taxon>
        <taxon>Viridiplantae</taxon>
        <taxon>Streptophyta</taxon>
        <taxon>Embryophyta</taxon>
        <taxon>Tracheophyta</taxon>
        <taxon>Spermatophyta</taxon>
        <taxon>Magnoliopsida</taxon>
        <taxon>eudicotyledons</taxon>
        <taxon>Gunneridae</taxon>
        <taxon>Pentapetalae</taxon>
        <taxon>Saxifragales</taxon>
        <taxon>Altingiaceae</taxon>
        <taxon>Liquidambar</taxon>
    </lineage>
</organism>
<evidence type="ECO:0000313" key="11">
    <source>
        <dbReference type="EMBL" id="KAK9291381.1"/>
    </source>
</evidence>
<feature type="transmembrane region" description="Helical" evidence="9">
    <location>
        <begin position="108"/>
        <end position="130"/>
    </location>
</feature>
<keyword evidence="3" id="KW-0602">Photosynthesis</keyword>
<evidence type="ECO:0000256" key="8">
    <source>
        <dbReference type="ARBA" id="ARBA00032768"/>
    </source>
</evidence>
<dbReference type="Proteomes" id="UP001415857">
    <property type="component" value="Unassembled WGS sequence"/>
</dbReference>
<evidence type="ECO:0000256" key="3">
    <source>
        <dbReference type="ARBA" id="ARBA00022531"/>
    </source>
</evidence>
<comment type="caution">
    <text evidence="11">The sequence shown here is derived from an EMBL/GenBank/DDBJ whole genome shotgun (WGS) entry which is preliminary data.</text>
</comment>
<keyword evidence="5" id="KW-0603">Photosystem I</keyword>
<comment type="similarity">
    <text evidence="2">Belongs to the PsaL family.</text>
</comment>
<protein>
    <recommendedName>
        <fullName evidence="8">PSI subunit V</fullName>
    </recommendedName>
</protein>
<dbReference type="EMBL" id="JBBPBK010000001">
    <property type="protein sequence ID" value="KAK9291381.1"/>
    <property type="molecule type" value="Genomic_DNA"/>
</dbReference>
<evidence type="ECO:0000256" key="1">
    <source>
        <dbReference type="ARBA" id="ARBA00004141"/>
    </source>
</evidence>
<evidence type="ECO:0000256" key="5">
    <source>
        <dbReference type="ARBA" id="ARBA00022836"/>
    </source>
</evidence>
<gene>
    <name evidence="11" type="ORF">L1049_019327</name>
</gene>
<dbReference type="PANTHER" id="PTHR34803">
    <property type="entry name" value="PHOTOSYSTEM I REACTION CENTER SUBUNIT XI, CHLOROPLASTIC"/>
    <property type="match status" value="1"/>
</dbReference>
<feature type="domain" description="Photosystem I PsaL reaction centre subunit XI" evidence="10">
    <location>
        <begin position="59"/>
        <end position="94"/>
    </location>
</feature>
<evidence type="ECO:0000256" key="4">
    <source>
        <dbReference type="ARBA" id="ARBA00022692"/>
    </source>
</evidence>
<dbReference type="GO" id="GO:0015979">
    <property type="term" value="P:photosynthesis"/>
    <property type="evidence" value="ECO:0007669"/>
    <property type="project" value="UniProtKB-KW"/>
</dbReference>
<keyword evidence="4 9" id="KW-0812">Transmembrane</keyword>
<dbReference type="InterPro" id="IPR003757">
    <property type="entry name" value="PSI_PsaL"/>
</dbReference>
<dbReference type="GO" id="GO:0009535">
    <property type="term" value="C:chloroplast thylakoid membrane"/>
    <property type="evidence" value="ECO:0007669"/>
    <property type="project" value="TreeGrafter"/>
</dbReference>
<comment type="subcellular location">
    <subcellularLocation>
        <location evidence="1">Membrane</location>
        <topology evidence="1">Multi-pass membrane protein</topology>
    </subcellularLocation>
</comment>
<evidence type="ECO:0000256" key="9">
    <source>
        <dbReference type="SAM" id="Phobius"/>
    </source>
</evidence>
<feature type="transmembrane region" description="Helical" evidence="9">
    <location>
        <begin position="176"/>
        <end position="198"/>
    </location>
</feature>
<dbReference type="AlphaFoldDB" id="A0AAP0S5J1"/>
<evidence type="ECO:0000313" key="12">
    <source>
        <dbReference type="Proteomes" id="UP001415857"/>
    </source>
</evidence>
<dbReference type="InterPro" id="IPR036592">
    <property type="entry name" value="PSI_PsaL_sf"/>
</dbReference>
<feature type="domain" description="Photosystem I PsaL reaction centre subunit XI" evidence="10">
    <location>
        <begin position="96"/>
        <end position="140"/>
    </location>
</feature>
<name>A0AAP0S5J1_LIQFO</name>
<dbReference type="GO" id="GO:0009538">
    <property type="term" value="C:photosystem I reaction center"/>
    <property type="evidence" value="ECO:0007669"/>
    <property type="project" value="InterPro"/>
</dbReference>
<proteinExistence type="inferred from homology"/>
<keyword evidence="6 9" id="KW-1133">Transmembrane helix</keyword>
<keyword evidence="12" id="KW-1185">Reference proteome</keyword>
<evidence type="ECO:0000256" key="2">
    <source>
        <dbReference type="ARBA" id="ARBA00008820"/>
    </source>
</evidence>
<accession>A0AAP0S5J1</accession>
<dbReference type="PANTHER" id="PTHR34803:SF2">
    <property type="entry name" value="PHOTOSYSTEM I REACTION CENTER SUBUNIT XI, CHLOROPLASTIC"/>
    <property type="match status" value="1"/>
</dbReference>
<reference evidence="11 12" key="1">
    <citation type="journal article" date="2024" name="Plant J.">
        <title>Genome sequences and population genomics reveal climatic adaptation and genomic divergence between two closely related sweetgum species.</title>
        <authorList>
            <person name="Xu W.Q."/>
            <person name="Ren C.Q."/>
            <person name="Zhang X.Y."/>
            <person name="Comes H.P."/>
            <person name="Liu X.H."/>
            <person name="Li Y.G."/>
            <person name="Kettle C.J."/>
            <person name="Jalonen R."/>
            <person name="Gaisberger H."/>
            <person name="Ma Y.Z."/>
            <person name="Qiu Y.X."/>
        </authorList>
    </citation>
    <scope>NUCLEOTIDE SEQUENCE [LARGE SCALE GENOMIC DNA]</scope>
    <source>
        <strain evidence="11">Hangzhou</strain>
    </source>
</reference>
<dbReference type="SUPFAM" id="SSF81568">
    <property type="entry name" value="Photosystem I reaction center subunit XI, PsaL"/>
    <property type="match status" value="1"/>
</dbReference>
<evidence type="ECO:0000259" key="10">
    <source>
        <dbReference type="Pfam" id="PF02605"/>
    </source>
</evidence>
<keyword evidence="7 9" id="KW-0472">Membrane</keyword>
<sequence length="276" mass="29194">MASASPMASQLKSNFTSPISRALVSPRGISSSPLRVLPTRRHSSFTVKAIQSEKPTYQVIQPINGDPFIGSLETPITSSPLIAWYLSNLPAYRTATGPLRNTEYAGAAGSLAAGGLVVILSICLTMYGIASFNEGEPSTAPVVDLDREEEGARSIADGGLDGPSSLEDSSSEGFPVSFGLSSSSMSLTFLTMLSSFCLTNENIGMRWYPKNWVDKAATQADWAKLEANPNSFLKPLIAAQPNPTSNPSMVAPQLKFNPNSKTYALVKLGLGGLSIG</sequence>
<dbReference type="InterPro" id="IPR022980">
    <property type="entry name" value="PSI_suXI"/>
</dbReference>